<evidence type="ECO:0000256" key="2">
    <source>
        <dbReference type="ARBA" id="ARBA00006966"/>
    </source>
</evidence>
<dbReference type="Gene3D" id="3.90.1150.10">
    <property type="entry name" value="Aspartate Aminotransferase, domain 1"/>
    <property type="match status" value="1"/>
</dbReference>
<evidence type="ECO:0000256" key="4">
    <source>
        <dbReference type="ARBA" id="ARBA00023239"/>
    </source>
</evidence>
<dbReference type="AlphaFoldDB" id="A0AAD4KVZ8"/>
<keyword evidence="4" id="KW-0456">Lyase</keyword>
<dbReference type="SUPFAM" id="SSF53383">
    <property type="entry name" value="PLP-dependent transferases"/>
    <property type="match status" value="1"/>
</dbReference>
<dbReference type="InterPro" id="IPR015424">
    <property type="entry name" value="PyrdxlP-dep_Trfase"/>
</dbReference>
<dbReference type="GO" id="GO:0006545">
    <property type="term" value="P:glycine biosynthetic process"/>
    <property type="evidence" value="ECO:0007669"/>
    <property type="project" value="TreeGrafter"/>
</dbReference>
<dbReference type="GO" id="GO:0006567">
    <property type="term" value="P:L-threonine catabolic process"/>
    <property type="evidence" value="ECO:0007669"/>
    <property type="project" value="TreeGrafter"/>
</dbReference>
<dbReference type="GO" id="GO:0005829">
    <property type="term" value="C:cytosol"/>
    <property type="evidence" value="ECO:0007669"/>
    <property type="project" value="TreeGrafter"/>
</dbReference>
<dbReference type="InterPro" id="IPR023603">
    <property type="entry name" value="Low_specificity_L-TA-like"/>
</dbReference>
<keyword evidence="8" id="KW-1185">Reference proteome</keyword>
<keyword evidence="3" id="KW-0663">Pyridoxal phosphate</keyword>
<evidence type="ECO:0000313" key="8">
    <source>
        <dbReference type="Proteomes" id="UP001201262"/>
    </source>
</evidence>
<evidence type="ECO:0000256" key="1">
    <source>
        <dbReference type="ARBA" id="ARBA00001933"/>
    </source>
</evidence>
<name>A0AAD4KVZ8_9EURO</name>
<comment type="caution">
    <text evidence="7">The sequence shown here is derived from an EMBL/GenBank/DDBJ whole genome shotgun (WGS) entry which is preliminary data.</text>
</comment>
<dbReference type="InterPro" id="IPR015422">
    <property type="entry name" value="PyrdxlP-dep_Trfase_small"/>
</dbReference>
<dbReference type="InterPro" id="IPR015421">
    <property type="entry name" value="PyrdxlP-dep_Trfase_major"/>
</dbReference>
<evidence type="ECO:0000313" key="7">
    <source>
        <dbReference type="EMBL" id="KAH8700518.1"/>
    </source>
</evidence>
<dbReference type="InterPro" id="IPR001597">
    <property type="entry name" value="ArAA_b-elim_lyase/Thr_aldolase"/>
</dbReference>
<dbReference type="Gene3D" id="3.40.640.10">
    <property type="entry name" value="Type I PLP-dependent aspartate aminotransferase-like (Major domain)"/>
    <property type="match status" value="1"/>
</dbReference>
<dbReference type="GO" id="GO:0008732">
    <property type="term" value="F:L-allo-threonine aldolase activity"/>
    <property type="evidence" value="ECO:0007669"/>
    <property type="project" value="TreeGrafter"/>
</dbReference>
<dbReference type="FunFam" id="3.40.640.10:FF:000030">
    <property type="entry name" value="Low-specificity L-threonine aldolase"/>
    <property type="match status" value="1"/>
</dbReference>
<sequence length="374" mass="40918">MDSKVQDPLNEKPPGHNSWLSLGSAAYDFRGDVRTSPTAAMLEAVTYASLLDDLDRSDPSTKKLEAYLASLTGHEAGLWVVSGTMGNIVSLRSLLVQPPYSILCDERAHCLNNEAGGAFAFTGAVPQPVHPANDKYITLEDILPHIKLGHGEKVHACPTRVISLENTLRGMVMPLEETRRICDFAHANGIRVHLDGARLWEAVASGEGSLIEYCALFDTITMCFSKGLGAPAGAIVVGSEGAVRRARWIRQSIGGSIRQPGLLAEAAYVAVRDTFEGNQLIRTHHIAAKIAQHWVSCGGKLKYPTETNMIWLDFEQQPFGLDDLIKVGRERGIFIHRDRLVIHYQISDEAVQILLGVITRLTKHDADILDIAVS</sequence>
<dbReference type="PANTHER" id="PTHR48097">
    <property type="entry name" value="L-THREONINE ALDOLASE-RELATED"/>
    <property type="match status" value="1"/>
</dbReference>
<protein>
    <submittedName>
        <fullName evidence="7">Pyridoxal phosphate-dependent transferase</fullName>
    </submittedName>
</protein>
<evidence type="ECO:0000259" key="6">
    <source>
        <dbReference type="Pfam" id="PF01212"/>
    </source>
</evidence>
<proteinExistence type="inferred from homology"/>
<dbReference type="GO" id="GO:0016740">
    <property type="term" value="F:transferase activity"/>
    <property type="evidence" value="ECO:0007669"/>
    <property type="project" value="UniProtKB-KW"/>
</dbReference>
<dbReference type="PIRSF" id="PIRSF017617">
    <property type="entry name" value="Thr_aldolase"/>
    <property type="match status" value="1"/>
</dbReference>
<dbReference type="PANTHER" id="PTHR48097:SF9">
    <property type="entry name" value="L-THREONINE ALDOLASE"/>
    <property type="match status" value="1"/>
</dbReference>
<evidence type="ECO:0000256" key="3">
    <source>
        <dbReference type="ARBA" id="ARBA00022898"/>
    </source>
</evidence>
<organism evidence="7 8">
    <name type="scientific">Talaromyces proteolyticus</name>
    <dbReference type="NCBI Taxonomy" id="1131652"/>
    <lineage>
        <taxon>Eukaryota</taxon>
        <taxon>Fungi</taxon>
        <taxon>Dikarya</taxon>
        <taxon>Ascomycota</taxon>
        <taxon>Pezizomycotina</taxon>
        <taxon>Eurotiomycetes</taxon>
        <taxon>Eurotiomycetidae</taxon>
        <taxon>Eurotiales</taxon>
        <taxon>Trichocomaceae</taxon>
        <taxon>Talaromyces</taxon>
        <taxon>Talaromyces sect. Bacilispori</taxon>
    </lineage>
</organism>
<dbReference type="GeneID" id="70252004"/>
<feature type="modified residue" description="N6-(pyridoxal phosphate)lysine" evidence="5">
    <location>
        <position position="226"/>
    </location>
</feature>
<dbReference type="EMBL" id="JAJTJA010000004">
    <property type="protein sequence ID" value="KAH8700518.1"/>
    <property type="molecule type" value="Genomic_DNA"/>
</dbReference>
<comment type="cofactor">
    <cofactor evidence="1">
        <name>pyridoxal 5'-phosphate</name>
        <dbReference type="ChEBI" id="CHEBI:597326"/>
    </cofactor>
</comment>
<evidence type="ECO:0000256" key="5">
    <source>
        <dbReference type="PIRSR" id="PIRSR017617-1"/>
    </source>
</evidence>
<feature type="domain" description="Aromatic amino acid beta-eliminating lyase/threonine aldolase" evidence="6">
    <location>
        <begin position="28"/>
        <end position="314"/>
    </location>
</feature>
<comment type="similarity">
    <text evidence="2">Belongs to the threonine aldolase family.</text>
</comment>
<gene>
    <name evidence="7" type="ORF">BGW36DRAFT_447161</name>
</gene>
<reference evidence="7" key="1">
    <citation type="submission" date="2021-12" db="EMBL/GenBank/DDBJ databases">
        <title>Convergent genome expansion in fungi linked to evolution of root-endophyte symbiosis.</title>
        <authorList>
            <consortium name="DOE Joint Genome Institute"/>
            <person name="Ke Y.-H."/>
            <person name="Bonito G."/>
            <person name="Liao H.-L."/>
            <person name="Looney B."/>
            <person name="Rojas-Flechas A."/>
            <person name="Nash J."/>
            <person name="Hameed K."/>
            <person name="Schadt C."/>
            <person name="Martin F."/>
            <person name="Crous P.W."/>
            <person name="Miettinen O."/>
            <person name="Magnuson J.K."/>
            <person name="Labbe J."/>
            <person name="Jacobson D."/>
            <person name="Doktycz M.J."/>
            <person name="Veneault-Fourrey C."/>
            <person name="Kuo A."/>
            <person name="Mondo S."/>
            <person name="Calhoun S."/>
            <person name="Riley R."/>
            <person name="Ohm R."/>
            <person name="LaButti K."/>
            <person name="Andreopoulos B."/>
            <person name="Pangilinan J."/>
            <person name="Nolan M."/>
            <person name="Tritt A."/>
            <person name="Clum A."/>
            <person name="Lipzen A."/>
            <person name="Daum C."/>
            <person name="Barry K."/>
            <person name="Grigoriev I.V."/>
            <person name="Vilgalys R."/>
        </authorList>
    </citation>
    <scope>NUCLEOTIDE SEQUENCE</scope>
    <source>
        <strain evidence="7">PMI_201</strain>
    </source>
</reference>
<keyword evidence="7" id="KW-0808">Transferase</keyword>
<accession>A0AAD4KVZ8</accession>
<dbReference type="RefSeq" id="XP_046074224.1">
    <property type="nucleotide sequence ID" value="XM_046221717.1"/>
</dbReference>
<dbReference type="Proteomes" id="UP001201262">
    <property type="component" value="Unassembled WGS sequence"/>
</dbReference>
<dbReference type="Pfam" id="PF01212">
    <property type="entry name" value="Beta_elim_lyase"/>
    <property type="match status" value="1"/>
</dbReference>